<dbReference type="AlphaFoldDB" id="A0AAP5H4T7"/>
<organism evidence="1 2">
    <name type="scientific">Paenibacillus amylolyticus</name>
    <dbReference type="NCBI Taxonomy" id="1451"/>
    <lineage>
        <taxon>Bacteria</taxon>
        <taxon>Bacillati</taxon>
        <taxon>Bacillota</taxon>
        <taxon>Bacilli</taxon>
        <taxon>Bacillales</taxon>
        <taxon>Paenibacillaceae</taxon>
        <taxon>Paenibacillus</taxon>
    </lineage>
</organism>
<accession>A0AAP5H4T7</accession>
<dbReference type="Proteomes" id="UP001254832">
    <property type="component" value="Unassembled WGS sequence"/>
</dbReference>
<name>A0AAP5H4T7_PAEAM</name>
<sequence>MLGQESKEAFHHTGSWRKIGTSIGKKFAHDIGRKSTAQV</sequence>
<gene>
    <name evidence="1" type="ORF">J2W91_004850</name>
</gene>
<protein>
    <submittedName>
        <fullName evidence="1">Uncharacterized protein</fullName>
    </submittedName>
</protein>
<reference evidence="1" key="1">
    <citation type="submission" date="2023-07" db="EMBL/GenBank/DDBJ databases">
        <title>Sorghum-associated microbial communities from plants grown in Nebraska, USA.</title>
        <authorList>
            <person name="Schachtman D."/>
        </authorList>
    </citation>
    <scope>NUCLEOTIDE SEQUENCE</scope>
    <source>
        <strain evidence="1">BE80</strain>
    </source>
</reference>
<proteinExistence type="predicted"/>
<dbReference type="EMBL" id="JAVDTR010000016">
    <property type="protein sequence ID" value="MDR6726339.1"/>
    <property type="molecule type" value="Genomic_DNA"/>
</dbReference>
<comment type="caution">
    <text evidence="1">The sequence shown here is derived from an EMBL/GenBank/DDBJ whole genome shotgun (WGS) entry which is preliminary data.</text>
</comment>
<evidence type="ECO:0000313" key="1">
    <source>
        <dbReference type="EMBL" id="MDR6726339.1"/>
    </source>
</evidence>
<evidence type="ECO:0000313" key="2">
    <source>
        <dbReference type="Proteomes" id="UP001254832"/>
    </source>
</evidence>